<dbReference type="AlphaFoldDB" id="A0A0A1YH73"/>
<name>A0A0A1YH73_9PSED</name>
<evidence type="ECO:0000313" key="3">
    <source>
        <dbReference type="EMBL" id="KFX69297.1"/>
    </source>
</evidence>
<dbReference type="EMBL" id="AWSQ01000004">
    <property type="protein sequence ID" value="KFX69297.1"/>
    <property type="molecule type" value="Genomic_DNA"/>
</dbReference>
<reference evidence="3 4" key="1">
    <citation type="journal article" date="2014" name="Genome Announc.">
        <title>Draft Genome Sequence of Petroleum Oil-Degrading Marine Bacterium Pseudomonas taeanensis Strain MS-3, Isolated from a Crude Oil-Contaminated Seashore.</title>
        <authorList>
            <person name="Lee S.Y."/>
            <person name="Kim S.H."/>
            <person name="Lee D.G."/>
            <person name="Shin S."/>
            <person name="Yun S.H."/>
            <person name="Choi C.W."/>
            <person name="Chung Y.H."/>
            <person name="Choi J.S."/>
            <person name="Kahng H.Y."/>
            <person name="Kim S.I."/>
        </authorList>
    </citation>
    <scope>NUCLEOTIDE SEQUENCE [LARGE SCALE GENOMIC DNA]</scope>
    <source>
        <strain evidence="3 4">MS-3</strain>
    </source>
</reference>
<dbReference type="SUPFAM" id="SSF55785">
    <property type="entry name" value="PYP-like sensor domain (PAS domain)"/>
    <property type="match status" value="1"/>
</dbReference>
<keyword evidence="3" id="KW-0238">DNA-binding</keyword>
<dbReference type="InterPro" id="IPR036388">
    <property type="entry name" value="WH-like_DNA-bd_sf"/>
</dbReference>
<proteinExistence type="predicted"/>
<accession>A0A0A1YH73</accession>
<dbReference type="InterPro" id="IPR035965">
    <property type="entry name" value="PAS-like_dom_sf"/>
</dbReference>
<dbReference type="SUPFAM" id="SSF46894">
    <property type="entry name" value="C-terminal effector domain of the bipartite response regulators"/>
    <property type="match status" value="1"/>
</dbReference>
<dbReference type="InterPro" id="IPR000014">
    <property type="entry name" value="PAS"/>
</dbReference>
<dbReference type="SMART" id="SM00421">
    <property type="entry name" value="HTH_LUXR"/>
    <property type="match status" value="1"/>
</dbReference>
<evidence type="ECO:0000313" key="4">
    <source>
        <dbReference type="Proteomes" id="UP000030063"/>
    </source>
</evidence>
<dbReference type="SMART" id="SM00091">
    <property type="entry name" value="PAS"/>
    <property type="match status" value="1"/>
</dbReference>
<dbReference type="STRING" id="1395571.TMS3_0117720"/>
<sequence>MPRMDEQKVYDELVGLSYECVLDESAWLPMLDRLIVASGRQQGLLLFANQRKGGIRASTALHLCDPATIDTYNKHYCQLDPGFNVVLSRAVGHWYHDLTDLGAERIRRDPYYQEFHIPHGMHNLSCLKLDEQDDSGIYLTVLNETGAPPPDARQDALLKRVSPHLLKVAKLSNKINRLELELANRDLILDNQPTPLWLLDADGRVLHSNQAAARRLRQPGFALYERFARLHSSNQDACLQTLIRHASGKDGKRRAGWLRLNAPQQQELLVTPVPAEARFNQSLQKPLVLLALLENQPQLGLLTELFQFSPAEQRLAELLAQRLSPEACAARLNVSINTVRSQLRALFRKTDTSRQSELLGLLGRLHV</sequence>
<dbReference type="OrthoDB" id="5497412at2"/>
<dbReference type="InterPro" id="IPR000792">
    <property type="entry name" value="Tscrpt_reg_LuxR_C"/>
</dbReference>
<dbReference type="Gene3D" id="1.10.10.10">
    <property type="entry name" value="Winged helix-like DNA-binding domain superfamily/Winged helix DNA-binding domain"/>
    <property type="match status" value="1"/>
</dbReference>
<keyword evidence="4" id="KW-1185">Reference proteome</keyword>
<comment type="caution">
    <text evidence="3">The sequence shown here is derived from an EMBL/GenBank/DDBJ whole genome shotgun (WGS) entry which is preliminary data.</text>
</comment>
<protein>
    <submittedName>
        <fullName evidence="3">DNA-binding protein</fullName>
    </submittedName>
</protein>
<evidence type="ECO:0000259" key="1">
    <source>
        <dbReference type="SMART" id="SM00091"/>
    </source>
</evidence>
<dbReference type="eggNOG" id="COG2771">
    <property type="taxonomic scope" value="Bacteria"/>
</dbReference>
<organism evidence="3 4">
    <name type="scientific">Pseudomonas taeanensis MS-3</name>
    <dbReference type="NCBI Taxonomy" id="1395571"/>
    <lineage>
        <taxon>Bacteria</taxon>
        <taxon>Pseudomonadati</taxon>
        <taxon>Pseudomonadota</taxon>
        <taxon>Gammaproteobacteria</taxon>
        <taxon>Pseudomonadales</taxon>
        <taxon>Pseudomonadaceae</taxon>
        <taxon>Pseudomonas</taxon>
    </lineage>
</organism>
<feature type="domain" description="HTH luxR-type" evidence="2">
    <location>
        <begin position="305"/>
        <end position="362"/>
    </location>
</feature>
<dbReference type="GO" id="GO:0006355">
    <property type="term" value="P:regulation of DNA-templated transcription"/>
    <property type="evidence" value="ECO:0007669"/>
    <property type="project" value="InterPro"/>
</dbReference>
<feature type="domain" description="PAS" evidence="1">
    <location>
        <begin position="183"/>
        <end position="247"/>
    </location>
</feature>
<dbReference type="InterPro" id="IPR016032">
    <property type="entry name" value="Sig_transdc_resp-reg_C-effctor"/>
</dbReference>
<dbReference type="Proteomes" id="UP000030063">
    <property type="component" value="Unassembled WGS sequence"/>
</dbReference>
<dbReference type="GO" id="GO:0003677">
    <property type="term" value="F:DNA binding"/>
    <property type="evidence" value="ECO:0007669"/>
    <property type="project" value="UniProtKB-KW"/>
</dbReference>
<dbReference type="RefSeq" id="WP_025166535.1">
    <property type="nucleotide sequence ID" value="NZ_AWSQ01000004.1"/>
</dbReference>
<evidence type="ECO:0000259" key="2">
    <source>
        <dbReference type="SMART" id="SM00421"/>
    </source>
</evidence>
<gene>
    <name evidence="3" type="ORF">TMS3_0117720</name>
</gene>